<keyword evidence="3" id="KW-0949">S-adenosyl-L-methionine</keyword>
<evidence type="ECO:0000256" key="2">
    <source>
        <dbReference type="ARBA" id="ARBA00022485"/>
    </source>
</evidence>
<dbReference type="GO" id="GO:0003824">
    <property type="term" value="F:catalytic activity"/>
    <property type="evidence" value="ECO:0007669"/>
    <property type="project" value="InterPro"/>
</dbReference>
<evidence type="ECO:0000256" key="1">
    <source>
        <dbReference type="ARBA" id="ARBA00001966"/>
    </source>
</evidence>
<dbReference type="SFLD" id="SFLDG01086">
    <property type="entry name" value="elongater_protein-like"/>
    <property type="match status" value="1"/>
</dbReference>
<dbReference type="InterPro" id="IPR005911">
    <property type="entry name" value="YhcC-like"/>
</dbReference>
<dbReference type="Pfam" id="PF04055">
    <property type="entry name" value="Radical_SAM"/>
    <property type="match status" value="1"/>
</dbReference>
<dbReference type="Gene3D" id="3.30.750.200">
    <property type="match status" value="1"/>
</dbReference>
<keyword evidence="5" id="KW-0408">Iron</keyword>
<dbReference type="PANTHER" id="PTHR11135">
    <property type="entry name" value="HISTONE ACETYLTRANSFERASE-RELATED"/>
    <property type="match status" value="1"/>
</dbReference>
<protein>
    <submittedName>
        <fullName evidence="7">Coproporphyrinogen III oxidase</fullName>
    </submittedName>
</protein>
<keyword evidence="2" id="KW-0004">4Fe-4S</keyword>
<dbReference type="InterPro" id="IPR006638">
    <property type="entry name" value="Elp3/MiaA/NifB-like_rSAM"/>
</dbReference>
<name>A0A6N2VQS8_CLOIN</name>
<evidence type="ECO:0000256" key="6">
    <source>
        <dbReference type="ARBA" id="ARBA00023014"/>
    </source>
</evidence>
<dbReference type="PANTHER" id="PTHR11135:SF1">
    <property type="entry name" value="PROTEIN YHCC"/>
    <property type="match status" value="1"/>
</dbReference>
<dbReference type="InterPro" id="IPR032432">
    <property type="entry name" value="Radical_SAM_C"/>
</dbReference>
<evidence type="ECO:0000256" key="4">
    <source>
        <dbReference type="ARBA" id="ARBA00022723"/>
    </source>
</evidence>
<dbReference type="SFLD" id="SFLDG01091">
    <property type="entry name" value="uncharacterized_CHP01210-like"/>
    <property type="match status" value="1"/>
</dbReference>
<keyword evidence="4" id="KW-0479">Metal-binding</keyword>
<dbReference type="InterPro" id="IPR007197">
    <property type="entry name" value="rSAM"/>
</dbReference>
<proteinExistence type="predicted"/>
<dbReference type="InterPro" id="IPR039661">
    <property type="entry name" value="ELP3"/>
</dbReference>
<comment type="cofactor">
    <cofactor evidence="1">
        <name>[4Fe-4S] cluster</name>
        <dbReference type="ChEBI" id="CHEBI:49883"/>
    </cofactor>
</comment>
<dbReference type="Pfam" id="PF16199">
    <property type="entry name" value="Radical_SAM_C"/>
    <property type="match status" value="1"/>
</dbReference>
<dbReference type="InterPro" id="IPR058240">
    <property type="entry name" value="rSAM_sf"/>
</dbReference>
<evidence type="ECO:0000256" key="5">
    <source>
        <dbReference type="ARBA" id="ARBA00023004"/>
    </source>
</evidence>
<gene>
    <name evidence="7" type="ORF">CILFYP12_02581</name>
</gene>
<dbReference type="PROSITE" id="PS51918">
    <property type="entry name" value="RADICAL_SAM"/>
    <property type="match status" value="1"/>
</dbReference>
<dbReference type="NCBIfam" id="TIGR01212">
    <property type="entry name" value="TIGR01212 family radical SAM protein"/>
    <property type="match status" value="1"/>
</dbReference>
<sequence>MAESAGNEQIFHLFFTVCVILCYNTYGDIMSYNNPFPYSDDNKRYHTWNYYLKHRFHSKVFKVPLNANFSCPNRDGTCGVGGCTFCSALGSGDYAGDIHDDLFRQFDQGMQMMQRKWPAGIPMAYFQAYTNTYAPLPVLKATFDPFAQRDDIAAISIATRADCLEDDKIAYLQSLCTDKEIWVELGLQSIHDDTAQRINRGHTYAQFLDCVERLSHTDLKIAVHLMNSLPGENKQQMLETAAALAKLPVHAVKIHMLHIMEGTRMAQEYRQSPFVMLSREEYIDIVIRQLELLPAEMIIQRLTGDGVKEALITPLWTLKKVTILNDIDKEMKQRNTWQGKYNT</sequence>
<dbReference type="GO" id="GO:0046872">
    <property type="term" value="F:metal ion binding"/>
    <property type="evidence" value="ECO:0007669"/>
    <property type="project" value="UniProtKB-KW"/>
</dbReference>
<dbReference type="SMART" id="SM00729">
    <property type="entry name" value="Elp3"/>
    <property type="match status" value="1"/>
</dbReference>
<dbReference type="AlphaFoldDB" id="A0A6N2VQS8"/>
<reference evidence="7" key="1">
    <citation type="submission" date="2019-11" db="EMBL/GenBank/DDBJ databases">
        <authorList>
            <person name="Feng L."/>
        </authorList>
    </citation>
    <scope>NUCLEOTIDE SEQUENCE</scope>
    <source>
        <strain evidence="7">CinnocuumLFYP12</strain>
    </source>
</reference>
<organism evidence="7">
    <name type="scientific">Clostridium innocuum</name>
    <dbReference type="NCBI Taxonomy" id="1522"/>
    <lineage>
        <taxon>Bacteria</taxon>
        <taxon>Bacillati</taxon>
        <taxon>Bacillota</taxon>
        <taxon>Clostridia</taxon>
        <taxon>Eubacteriales</taxon>
        <taxon>Clostridiaceae</taxon>
        <taxon>Clostridium</taxon>
    </lineage>
</organism>
<dbReference type="GO" id="GO:0051539">
    <property type="term" value="F:4 iron, 4 sulfur cluster binding"/>
    <property type="evidence" value="ECO:0007669"/>
    <property type="project" value="UniProtKB-KW"/>
</dbReference>
<evidence type="ECO:0000256" key="3">
    <source>
        <dbReference type="ARBA" id="ARBA00022691"/>
    </source>
</evidence>
<evidence type="ECO:0000313" key="7">
    <source>
        <dbReference type="EMBL" id="VYT32604.1"/>
    </source>
</evidence>
<dbReference type="SFLD" id="SFLDS00029">
    <property type="entry name" value="Radical_SAM"/>
    <property type="match status" value="1"/>
</dbReference>
<accession>A0A6N2VQS8</accession>
<keyword evidence="6" id="KW-0411">Iron-sulfur</keyword>
<dbReference type="SUPFAM" id="SSF102114">
    <property type="entry name" value="Radical SAM enzymes"/>
    <property type="match status" value="1"/>
</dbReference>
<dbReference type="EMBL" id="CACRTE010000031">
    <property type="protein sequence ID" value="VYT32604.1"/>
    <property type="molecule type" value="Genomic_DNA"/>
</dbReference>